<dbReference type="AlphaFoldDB" id="A0AAU9D6H2"/>
<reference evidence="2 3" key="1">
    <citation type="journal article" date="2023" name="Microbiol. Spectr.">
        <title>Symbiosis of Carpenter Bees with Uncharacterized Lactic Acid Bacteria Showing NAD Auxotrophy.</title>
        <authorList>
            <person name="Kawasaki S."/>
            <person name="Ozawa K."/>
            <person name="Mori T."/>
            <person name="Yamamoto A."/>
            <person name="Ito M."/>
            <person name="Ohkuma M."/>
            <person name="Sakamoto M."/>
            <person name="Matsutani M."/>
        </authorList>
    </citation>
    <scope>NUCLEOTIDE SEQUENCE [LARGE SCALE GENOMIC DNA]</scope>
    <source>
        <strain evidence="2 3">XA3</strain>
    </source>
</reference>
<name>A0AAU9D6H2_9LACO</name>
<protein>
    <recommendedName>
        <fullName evidence="4">Flp pilus-assembly TadG-like N-terminal domain-containing protein</fullName>
    </recommendedName>
</protein>
<feature type="transmembrane region" description="Helical" evidence="1">
    <location>
        <begin position="12"/>
        <end position="31"/>
    </location>
</feature>
<evidence type="ECO:0000313" key="2">
    <source>
        <dbReference type="EMBL" id="BDR59143.1"/>
    </source>
</evidence>
<keyword evidence="1" id="KW-0812">Transmembrane</keyword>
<proteinExistence type="predicted"/>
<evidence type="ECO:0000256" key="1">
    <source>
        <dbReference type="SAM" id="Phobius"/>
    </source>
</evidence>
<evidence type="ECO:0008006" key="4">
    <source>
        <dbReference type="Google" id="ProtNLM"/>
    </source>
</evidence>
<evidence type="ECO:0000313" key="3">
    <source>
        <dbReference type="Proteomes" id="UP001321861"/>
    </source>
</evidence>
<keyword evidence="1" id="KW-1133">Transmembrane helix</keyword>
<dbReference type="EMBL" id="AP026802">
    <property type="protein sequence ID" value="BDR59143.1"/>
    <property type="molecule type" value="Genomic_DNA"/>
</dbReference>
<dbReference type="KEGG" id="xap:XA3_15840"/>
<keyword evidence="3" id="KW-1185">Reference proteome</keyword>
<sequence length="61" mass="6833">MIKYSKRSGGDALIFISLGFLLIDGLLLNLIKRLAVKYFSEAKVKEILVLNNDCLKAANNY</sequence>
<accession>A0AAU9D6H2</accession>
<organism evidence="2 3">
    <name type="scientific">Xylocopilactobacillus apicola</name>
    <dbReference type="NCBI Taxonomy" id="2932184"/>
    <lineage>
        <taxon>Bacteria</taxon>
        <taxon>Bacillati</taxon>
        <taxon>Bacillota</taxon>
        <taxon>Bacilli</taxon>
        <taxon>Lactobacillales</taxon>
        <taxon>Lactobacillaceae</taxon>
        <taxon>Xylocopilactobacillus</taxon>
    </lineage>
</organism>
<gene>
    <name evidence="2" type="ORF">XA3_15840</name>
</gene>
<keyword evidence="1" id="KW-0472">Membrane</keyword>
<dbReference type="Proteomes" id="UP001321861">
    <property type="component" value="Chromosome"/>
</dbReference>